<keyword evidence="3" id="KW-0520">NAD</keyword>
<dbReference type="PROSITE" id="PS50305">
    <property type="entry name" value="SIRTUIN"/>
    <property type="match status" value="1"/>
</dbReference>
<reference evidence="7" key="4">
    <citation type="submission" date="2020-05" db="EMBL/GenBank/DDBJ databases">
        <authorList>
            <person name="Rincon C."/>
            <person name="Sanders R I."/>
            <person name="Robbins C."/>
            <person name="Chaturvedi A."/>
        </authorList>
    </citation>
    <scope>NUCLEOTIDE SEQUENCE</scope>
    <source>
        <strain evidence="7">CHB12</strain>
    </source>
</reference>
<feature type="domain" description="Deacetylase sirtuin-type" evidence="6">
    <location>
        <begin position="7"/>
        <end position="311"/>
    </location>
</feature>
<evidence type="ECO:0000256" key="2">
    <source>
        <dbReference type="ARBA" id="ARBA00022679"/>
    </source>
</evidence>
<dbReference type="VEuPathDB" id="FungiDB:RhiirA1_379221"/>
<dbReference type="PANTHER" id="PTHR11085:SF8">
    <property type="entry name" value="NAD-DEPENDENT HISTONE DEACETYLASE HST3"/>
    <property type="match status" value="1"/>
</dbReference>
<reference evidence="10 11" key="2">
    <citation type="submission" date="2017-10" db="EMBL/GenBank/DDBJ databases">
        <title>Extensive intraspecific genome diversity in a model arbuscular mycorrhizal fungus.</title>
        <authorList>
            <person name="Chen E.C.H."/>
            <person name="Morin E."/>
            <person name="Baudet D."/>
            <person name="Noel J."/>
            <person name="Ndikumana S."/>
            <person name="Charron P."/>
            <person name="St-Onge C."/>
            <person name="Giorgi J."/>
            <person name="Grigoriev I.V."/>
            <person name="Roux C."/>
            <person name="Martin F.M."/>
            <person name="Corradi N."/>
        </authorList>
    </citation>
    <scope>NUCLEOTIDE SEQUENCE [LARGE SCALE GENOMIC DNA]</scope>
    <source>
        <strain evidence="8 10">A1</strain>
        <strain evidence="9 11">C2</strain>
    </source>
</reference>
<evidence type="ECO:0000313" key="11">
    <source>
        <dbReference type="Proteomes" id="UP000233469"/>
    </source>
</evidence>
<keyword evidence="4" id="KW-0479">Metal-binding</keyword>
<feature type="region of interest" description="Disordered" evidence="5">
    <location>
        <begin position="311"/>
        <end position="331"/>
    </location>
</feature>
<gene>
    <name evidence="7" type="ORF">CHRIB12_LOCUS5337</name>
    <name evidence="8" type="ORF">RhiirA1_379221</name>
    <name evidence="9" type="ORF">RhiirC2_868057</name>
</gene>
<dbReference type="VEuPathDB" id="FungiDB:FUN_022434"/>
<dbReference type="Pfam" id="PF02146">
    <property type="entry name" value="SIR2"/>
    <property type="match status" value="1"/>
</dbReference>
<dbReference type="EMBL" id="CAGKOT010000008">
    <property type="protein sequence ID" value="CAB5352021.1"/>
    <property type="molecule type" value="Genomic_DNA"/>
</dbReference>
<dbReference type="InterPro" id="IPR003000">
    <property type="entry name" value="Sirtuin"/>
</dbReference>
<dbReference type="EMBL" id="LLXH01000408">
    <property type="protein sequence ID" value="PKC67192.1"/>
    <property type="molecule type" value="Genomic_DNA"/>
</dbReference>
<dbReference type="GO" id="GO:0005634">
    <property type="term" value="C:nucleus"/>
    <property type="evidence" value="ECO:0007669"/>
    <property type="project" value="TreeGrafter"/>
</dbReference>
<evidence type="ECO:0000256" key="1">
    <source>
        <dbReference type="ARBA" id="ARBA00006924"/>
    </source>
</evidence>
<dbReference type="InterPro" id="IPR029035">
    <property type="entry name" value="DHS-like_NAD/FAD-binding_dom"/>
</dbReference>
<reference evidence="9 11" key="1">
    <citation type="submission" date="2016-04" db="EMBL/GenBank/DDBJ databases">
        <title>Genome analyses suggest a sexual origin of heterokaryosis in a supposedly ancient asexual fungus.</title>
        <authorList>
            <person name="Ropars J."/>
            <person name="Sedzielewska K."/>
            <person name="Noel J."/>
            <person name="Charron P."/>
            <person name="Farinelli L."/>
            <person name="Marton T."/>
            <person name="Kruger M."/>
            <person name="Pelin A."/>
            <person name="Brachmann A."/>
            <person name="Corradi N."/>
        </authorList>
    </citation>
    <scope>NUCLEOTIDE SEQUENCE [LARGE SCALE GENOMIC DNA]</scope>
    <source>
        <strain evidence="9 11">C2</strain>
    </source>
</reference>
<dbReference type="InterPro" id="IPR026590">
    <property type="entry name" value="Ssirtuin_cat_dom"/>
</dbReference>
<evidence type="ECO:0000313" key="7">
    <source>
        <dbReference type="EMBL" id="CAB5352021.1"/>
    </source>
</evidence>
<dbReference type="VEuPathDB" id="FungiDB:RhiirFUN_025609"/>
<proteinExistence type="inferred from homology"/>
<dbReference type="Proteomes" id="UP000233469">
    <property type="component" value="Unassembled WGS sequence"/>
</dbReference>
<dbReference type="Gene3D" id="3.40.50.1220">
    <property type="entry name" value="TPP-binding domain"/>
    <property type="match status" value="1"/>
</dbReference>
<dbReference type="OrthoDB" id="2919105at2759"/>
<evidence type="ECO:0000313" key="10">
    <source>
        <dbReference type="Proteomes" id="UP000232688"/>
    </source>
</evidence>
<feature type="region of interest" description="Disordered" evidence="5">
    <location>
        <begin position="344"/>
        <end position="420"/>
    </location>
</feature>
<dbReference type="InterPro" id="IPR026591">
    <property type="entry name" value="Sirtuin_cat_small_dom_sf"/>
</dbReference>
<feature type="binding site" evidence="4">
    <location>
        <position position="159"/>
    </location>
    <ligand>
        <name>Zn(2+)</name>
        <dbReference type="ChEBI" id="CHEBI:29105"/>
    </ligand>
</feature>
<evidence type="ECO:0000313" key="9">
    <source>
        <dbReference type="EMBL" id="PKK66926.1"/>
    </source>
</evidence>
<dbReference type="Gene3D" id="3.30.1600.10">
    <property type="entry name" value="SIR2/SIRT2 'Small Domain"/>
    <property type="match status" value="1"/>
</dbReference>
<dbReference type="PANTHER" id="PTHR11085">
    <property type="entry name" value="NAD-DEPENDENT PROTEIN DEACYLASE SIRTUIN-5, MITOCHONDRIAL-RELATED"/>
    <property type="match status" value="1"/>
</dbReference>
<dbReference type="AlphaFoldDB" id="A0A2I1EYS4"/>
<evidence type="ECO:0000259" key="6">
    <source>
        <dbReference type="PROSITE" id="PS50305"/>
    </source>
</evidence>
<reference evidence="8 10" key="3">
    <citation type="submission" date="2017-10" db="EMBL/GenBank/DDBJ databases">
        <title>Genome analyses suggest a sexual origin of heterokaryosis in a supposedly ancient asexual fungus.</title>
        <authorList>
            <person name="Corradi N."/>
            <person name="Sedzielewska K."/>
            <person name="Noel J."/>
            <person name="Charron P."/>
            <person name="Farinelli L."/>
            <person name="Marton T."/>
            <person name="Kruger M."/>
            <person name="Pelin A."/>
            <person name="Brachmann A."/>
            <person name="Corradi N."/>
        </authorList>
    </citation>
    <scope>NUCLEOTIDE SEQUENCE [LARGE SCALE GENOMIC DNA]</scope>
    <source>
        <strain evidence="8 10">A1</strain>
    </source>
</reference>
<feature type="active site" description="Proton acceptor" evidence="4">
    <location>
        <position position="151"/>
    </location>
</feature>
<dbReference type="SMR" id="A0A2I1EYS4"/>
<feature type="compositionally biased region" description="Basic and acidic residues" evidence="5">
    <location>
        <begin position="360"/>
        <end position="382"/>
    </location>
</feature>
<evidence type="ECO:0000256" key="4">
    <source>
        <dbReference type="PROSITE-ProRule" id="PRU00236"/>
    </source>
</evidence>
<evidence type="ECO:0000313" key="8">
    <source>
        <dbReference type="EMBL" id="PKC67192.1"/>
    </source>
</evidence>
<comment type="similarity">
    <text evidence="1">Belongs to the sirtuin family. Class I subfamily.</text>
</comment>
<protein>
    <submittedName>
        <fullName evidence="9">DHS-like NAD/FAD-binding domain-containing protein</fullName>
    </submittedName>
</protein>
<evidence type="ECO:0000256" key="5">
    <source>
        <dbReference type="SAM" id="MobiDB-lite"/>
    </source>
</evidence>
<evidence type="ECO:0000256" key="3">
    <source>
        <dbReference type="ARBA" id="ARBA00023027"/>
    </source>
</evidence>
<dbReference type="SUPFAM" id="SSF52467">
    <property type="entry name" value="DHS-like NAD/FAD-binding domain"/>
    <property type="match status" value="1"/>
</dbReference>
<dbReference type="Proteomes" id="UP000684084">
    <property type="component" value="Unassembled WGS sequence"/>
</dbReference>
<keyword evidence="2" id="KW-0808">Transferase</keyword>
<dbReference type="GO" id="GO:0070403">
    <property type="term" value="F:NAD+ binding"/>
    <property type="evidence" value="ECO:0007669"/>
    <property type="project" value="InterPro"/>
</dbReference>
<dbReference type="GO" id="GO:0046872">
    <property type="term" value="F:metal ion binding"/>
    <property type="evidence" value="ECO:0007669"/>
    <property type="project" value="UniProtKB-KW"/>
</dbReference>
<keyword evidence="4" id="KW-0862">Zinc</keyword>
<sequence>MEKLILNQQNRPRLLEIIQYIKSAKNIVVIVGAGISVSGGIPDFRSPDGLFAEIMKQYPGVFSSGRDLFDLSRIFISSRSLTTFYKFMALLKQQVISARVTATHHHFAKLNNTNKLLRVYSQNVDNLEERAGLTINDCNNIRSSDRIVKLHGEIDNVWCNICHKTFPFSSDVINAFKDGTPPECQYCMEQAEKAKISGKRVRNPRSPMLPRPNILLYNDFERTVGEEIGRVAYHDQRKADCLLIMGTSLKVSGCKSLVKDFSKAVHNRGGKVIFINTTEVATNNWEGVIDVHIQGASDDWAELVEAELEKEPANKKRKRSCEDDGQKIKEGKLKKLANKDDKVVGIRQGQPTLQFKKRSKLQEGKTKRSRGREADDNEEERKITRKRHKSADSDDKVAVTSKVSRNSGRRIKTQENKRRH</sequence>
<feature type="binding site" evidence="4">
    <location>
        <position position="187"/>
    </location>
    <ligand>
        <name>Zn(2+)</name>
        <dbReference type="ChEBI" id="CHEBI:29105"/>
    </ligand>
</feature>
<feature type="binding site" evidence="4">
    <location>
        <position position="184"/>
    </location>
    <ligand>
        <name>Zn(2+)</name>
        <dbReference type="ChEBI" id="CHEBI:29105"/>
    </ligand>
</feature>
<accession>A0A2I1EYS4</accession>
<dbReference type="Proteomes" id="UP000232688">
    <property type="component" value="Unassembled WGS sequence"/>
</dbReference>
<comment type="caution">
    <text evidence="9">The sequence shown here is derived from an EMBL/GenBank/DDBJ whole genome shotgun (WGS) entry which is preliminary data.</text>
</comment>
<name>A0A2I1EYS4_9GLOM</name>
<feature type="binding site" evidence="4">
    <location>
        <position position="162"/>
    </location>
    <ligand>
        <name>Zn(2+)</name>
        <dbReference type="ChEBI" id="CHEBI:29105"/>
    </ligand>
</feature>
<organism evidence="9 11">
    <name type="scientific">Rhizophagus irregularis</name>
    <dbReference type="NCBI Taxonomy" id="588596"/>
    <lineage>
        <taxon>Eukaryota</taxon>
        <taxon>Fungi</taxon>
        <taxon>Fungi incertae sedis</taxon>
        <taxon>Mucoromycota</taxon>
        <taxon>Glomeromycotina</taxon>
        <taxon>Glomeromycetes</taxon>
        <taxon>Glomerales</taxon>
        <taxon>Glomeraceae</taxon>
        <taxon>Rhizophagus</taxon>
    </lineage>
</organism>
<dbReference type="GO" id="GO:0017136">
    <property type="term" value="F:histone deacetylase activity, NAD-dependent"/>
    <property type="evidence" value="ECO:0007669"/>
    <property type="project" value="TreeGrafter"/>
</dbReference>
<dbReference type="EMBL" id="LLXL01001027">
    <property type="protein sequence ID" value="PKK66926.1"/>
    <property type="molecule type" value="Genomic_DNA"/>
</dbReference>
<dbReference type="InterPro" id="IPR050134">
    <property type="entry name" value="NAD-dep_sirtuin_deacylases"/>
</dbReference>